<comment type="similarity">
    <text evidence="2 5">Belongs to the RRF family.</text>
</comment>
<evidence type="ECO:0000313" key="9">
    <source>
        <dbReference type="EMBL" id="SNV75686.1"/>
    </source>
</evidence>
<sequence length="185" mass="20844">MIDDVLLDAEERMTASVEHTRDELVTIRTGRANPAMFNGVIADFYGAPTPINQMATISVPEPRMLLIKPYDMSTLQEIENAIRNSDLGVNPTDDGQVIRVTVPQLTEERRRDLVKTSKQKGEEGKIAIRNVRRQGMESLKKIQKDGDAGEDEVKTAEQSLDKTTQTYVAQIDELVQRKEDELMEV</sequence>
<dbReference type="AlphaFoldDB" id="A0A076NH42"/>
<dbReference type="InterPro" id="IPR002661">
    <property type="entry name" value="Ribosome_recyc_fac"/>
</dbReference>
<evidence type="ECO:0000256" key="6">
    <source>
        <dbReference type="SAM" id="MobiDB-lite"/>
    </source>
</evidence>
<dbReference type="Proteomes" id="UP000215374">
    <property type="component" value="Chromosome 1"/>
</dbReference>
<dbReference type="GO" id="GO:0005737">
    <property type="term" value="C:cytoplasm"/>
    <property type="evidence" value="ECO:0007669"/>
    <property type="project" value="UniProtKB-SubCell"/>
</dbReference>
<comment type="function">
    <text evidence="5">Responsible for the release of ribosomes from messenger RNA at the termination of protein biosynthesis. May increase the efficiency of translation by recycling ribosomes from one round of translation to another.</text>
</comment>
<feature type="compositionally biased region" description="Basic and acidic residues" evidence="6">
    <location>
        <begin position="139"/>
        <end position="155"/>
    </location>
</feature>
<evidence type="ECO:0000313" key="10">
    <source>
        <dbReference type="Proteomes" id="UP000028780"/>
    </source>
</evidence>
<protein>
    <recommendedName>
        <fullName evidence="5">Ribosome-recycling factor</fullName>
        <shortName evidence="5">RRF</shortName>
    </recommendedName>
    <alternativeName>
        <fullName evidence="5">Ribosome-releasing factor</fullName>
    </alternativeName>
</protein>
<dbReference type="GO" id="GO:0043023">
    <property type="term" value="F:ribosomal large subunit binding"/>
    <property type="evidence" value="ECO:0007669"/>
    <property type="project" value="TreeGrafter"/>
</dbReference>
<dbReference type="NCBIfam" id="TIGR00496">
    <property type="entry name" value="frr"/>
    <property type="match status" value="1"/>
</dbReference>
<evidence type="ECO:0000256" key="3">
    <source>
        <dbReference type="ARBA" id="ARBA00022490"/>
    </source>
</evidence>
<dbReference type="HOGENOM" id="CLU_073981_2_0_11"/>
<dbReference type="KEGG" id="cii:CIMIT_07715"/>
<reference evidence="8 10" key="1">
    <citation type="submission" date="2014-08" db="EMBL/GenBank/DDBJ databases">
        <title>Complete genome sequence of Corynebacterium imitans DSM 44264, isolated from a five-month-old boy with suspected pharyngeal diphtheria.</title>
        <authorList>
            <person name="Mollmann S."/>
            <person name="Albersmeier A."/>
            <person name="Ruckert C."/>
            <person name="Tauch A."/>
        </authorList>
    </citation>
    <scope>NUCLEOTIDE SEQUENCE [LARGE SCALE GENOMIC DNA]</scope>
    <source>
        <strain evidence="8 10">DSM 44264</strain>
    </source>
</reference>
<dbReference type="eggNOG" id="COG0233">
    <property type="taxonomic scope" value="Bacteria"/>
</dbReference>
<dbReference type="STRING" id="156978.CIMIT_07715"/>
<dbReference type="PANTHER" id="PTHR20982:SF3">
    <property type="entry name" value="MITOCHONDRIAL RIBOSOME RECYCLING FACTOR PSEUDO 1"/>
    <property type="match status" value="1"/>
</dbReference>
<evidence type="ECO:0000256" key="5">
    <source>
        <dbReference type="HAMAP-Rule" id="MF_00040"/>
    </source>
</evidence>
<dbReference type="Pfam" id="PF01765">
    <property type="entry name" value="RRF"/>
    <property type="match status" value="1"/>
</dbReference>
<dbReference type="InterPro" id="IPR023584">
    <property type="entry name" value="Ribosome_recyc_fac_dom"/>
</dbReference>
<keyword evidence="3 5" id="KW-0963">Cytoplasm</keyword>
<dbReference type="GO" id="GO:0006415">
    <property type="term" value="P:translational termination"/>
    <property type="evidence" value="ECO:0007669"/>
    <property type="project" value="UniProtKB-UniRule"/>
</dbReference>
<dbReference type="OrthoDB" id="9804006at2"/>
<keyword evidence="4 5" id="KW-0648">Protein biosynthesis</keyword>
<evidence type="ECO:0000259" key="7">
    <source>
        <dbReference type="Pfam" id="PF01765"/>
    </source>
</evidence>
<name>A0A076NH42_9CORY</name>
<accession>A0A076NH42</accession>
<organism evidence="8 10">
    <name type="scientific">Corynebacterium imitans</name>
    <dbReference type="NCBI Taxonomy" id="156978"/>
    <lineage>
        <taxon>Bacteria</taxon>
        <taxon>Bacillati</taxon>
        <taxon>Actinomycetota</taxon>
        <taxon>Actinomycetes</taxon>
        <taxon>Mycobacteriales</taxon>
        <taxon>Corynebacteriaceae</taxon>
        <taxon>Corynebacterium</taxon>
    </lineage>
</organism>
<reference evidence="9 11" key="2">
    <citation type="submission" date="2017-06" db="EMBL/GenBank/DDBJ databases">
        <authorList>
            <consortium name="Pathogen Informatics"/>
        </authorList>
    </citation>
    <scope>NUCLEOTIDE SEQUENCE [LARGE SCALE GENOMIC DNA]</scope>
    <source>
        <strain evidence="9 11">NCTC13015</strain>
    </source>
</reference>
<dbReference type="Gene3D" id="1.10.132.20">
    <property type="entry name" value="Ribosome-recycling factor"/>
    <property type="match status" value="1"/>
</dbReference>
<dbReference type="InterPro" id="IPR036191">
    <property type="entry name" value="RRF_sf"/>
</dbReference>
<dbReference type="HAMAP" id="MF_00040">
    <property type="entry name" value="RRF"/>
    <property type="match status" value="1"/>
</dbReference>
<evidence type="ECO:0000256" key="2">
    <source>
        <dbReference type="ARBA" id="ARBA00005912"/>
    </source>
</evidence>
<dbReference type="Proteomes" id="UP000028780">
    <property type="component" value="Chromosome"/>
</dbReference>
<dbReference type="FunFam" id="3.30.1360.40:FF:000001">
    <property type="entry name" value="Ribosome-recycling factor"/>
    <property type="match status" value="1"/>
</dbReference>
<evidence type="ECO:0000256" key="1">
    <source>
        <dbReference type="ARBA" id="ARBA00004496"/>
    </source>
</evidence>
<feature type="region of interest" description="Disordered" evidence="6">
    <location>
        <begin position="139"/>
        <end position="160"/>
    </location>
</feature>
<proteinExistence type="inferred from homology"/>
<dbReference type="EMBL" id="CP009211">
    <property type="protein sequence ID" value="AIJ33804.1"/>
    <property type="molecule type" value="Genomic_DNA"/>
</dbReference>
<evidence type="ECO:0000256" key="4">
    <source>
        <dbReference type="ARBA" id="ARBA00022917"/>
    </source>
</evidence>
<dbReference type="EMBL" id="LT906467">
    <property type="protein sequence ID" value="SNV75686.1"/>
    <property type="molecule type" value="Genomic_DNA"/>
</dbReference>
<evidence type="ECO:0000313" key="11">
    <source>
        <dbReference type="Proteomes" id="UP000215374"/>
    </source>
</evidence>
<dbReference type="FunFam" id="1.10.132.20:FF:000001">
    <property type="entry name" value="Ribosome-recycling factor"/>
    <property type="match status" value="1"/>
</dbReference>
<dbReference type="PANTHER" id="PTHR20982">
    <property type="entry name" value="RIBOSOME RECYCLING FACTOR"/>
    <property type="match status" value="1"/>
</dbReference>
<comment type="subcellular location">
    <subcellularLocation>
        <location evidence="1 5">Cytoplasm</location>
    </subcellularLocation>
</comment>
<dbReference type="CDD" id="cd00520">
    <property type="entry name" value="RRF"/>
    <property type="match status" value="1"/>
</dbReference>
<dbReference type="SUPFAM" id="SSF55194">
    <property type="entry name" value="Ribosome recycling factor, RRF"/>
    <property type="match status" value="1"/>
</dbReference>
<keyword evidence="10" id="KW-1185">Reference proteome</keyword>
<dbReference type="Gene3D" id="3.30.1360.40">
    <property type="match status" value="1"/>
</dbReference>
<feature type="domain" description="Ribosome recycling factor" evidence="7">
    <location>
        <begin position="21"/>
        <end position="183"/>
    </location>
</feature>
<evidence type="ECO:0000313" key="8">
    <source>
        <dbReference type="EMBL" id="AIJ33804.1"/>
    </source>
</evidence>
<gene>
    <name evidence="5 9" type="primary">frr</name>
    <name evidence="8" type="ORF">CIMIT_07715</name>
    <name evidence="9" type="ORF">SAMEA4535761_01603</name>
</gene>
<dbReference type="RefSeq" id="WP_038591233.1">
    <property type="nucleotide sequence ID" value="NZ_CP009211.1"/>
</dbReference>